<dbReference type="EMBL" id="NCDQ01000026">
    <property type="protein sequence ID" value="OYX05680.1"/>
    <property type="molecule type" value="Genomic_DNA"/>
</dbReference>
<dbReference type="GO" id="GO:0003755">
    <property type="term" value="F:peptidyl-prolyl cis-trans isomerase activity"/>
    <property type="evidence" value="ECO:0007669"/>
    <property type="project" value="UniProtKB-UniRule"/>
</dbReference>
<comment type="similarity">
    <text evidence="2 6">Belongs to the FKBP-type PPIase family.</text>
</comment>
<dbReference type="AlphaFoldDB" id="A0A258DCH5"/>
<dbReference type="Proteomes" id="UP000215616">
    <property type="component" value="Unassembled WGS sequence"/>
</dbReference>
<protein>
    <recommendedName>
        <fullName evidence="6">Peptidyl-prolyl cis-trans isomerase</fullName>
        <ecNumber evidence="6">5.2.1.8</ecNumber>
    </recommendedName>
</protein>
<organism evidence="8 9">
    <name type="scientific">Caulobacter vibrioides</name>
    <name type="common">Caulobacter crescentus</name>
    <dbReference type="NCBI Taxonomy" id="155892"/>
    <lineage>
        <taxon>Bacteria</taxon>
        <taxon>Pseudomonadati</taxon>
        <taxon>Pseudomonadota</taxon>
        <taxon>Alphaproteobacteria</taxon>
        <taxon>Caulobacterales</taxon>
        <taxon>Caulobacteraceae</taxon>
        <taxon>Caulobacter</taxon>
    </lineage>
</organism>
<keyword evidence="4 5" id="KW-0413">Isomerase</keyword>
<dbReference type="GO" id="GO:0006457">
    <property type="term" value="P:protein folding"/>
    <property type="evidence" value="ECO:0007669"/>
    <property type="project" value="InterPro"/>
</dbReference>
<dbReference type="Gene3D" id="6.10.250.2970">
    <property type="match status" value="1"/>
</dbReference>
<evidence type="ECO:0000256" key="6">
    <source>
        <dbReference type="RuleBase" id="RU003915"/>
    </source>
</evidence>
<dbReference type="PROSITE" id="PS50059">
    <property type="entry name" value="FKBP_PPIASE"/>
    <property type="match status" value="1"/>
</dbReference>
<name>A0A258DCH5_CAUVI</name>
<dbReference type="Pfam" id="PF00254">
    <property type="entry name" value="FKBP_C"/>
    <property type="match status" value="1"/>
</dbReference>
<dbReference type="InterPro" id="IPR000774">
    <property type="entry name" value="PPIase_FKBP_N"/>
</dbReference>
<dbReference type="PANTHER" id="PTHR43811:SF19">
    <property type="entry name" value="39 KDA FK506-BINDING NUCLEAR PROTEIN"/>
    <property type="match status" value="1"/>
</dbReference>
<accession>A0A258DCH5</accession>
<feature type="domain" description="PPIase FKBP-type" evidence="7">
    <location>
        <begin position="83"/>
        <end position="168"/>
    </location>
</feature>
<keyword evidence="3 5" id="KW-0697">Rotamase</keyword>
<sequence length="177" mass="19053">MLAGRPVWIEVPMHRRALLAVFAAAGLTLSACGPSKKAQENLAVADAFMAKNAKEPGVVTLPQGLQYKVVREGPNGGMHPNKADEVKVHYEGKLIDGTVFDSSYERGVPAVFPLDGLVPAWVIALQRMKAGDEWILYVPPALGYGAQDKGPIPGNSVMIFRIELLDVNRIGPGKPKE</sequence>
<dbReference type="InterPro" id="IPR001179">
    <property type="entry name" value="PPIase_FKBP_dom"/>
</dbReference>
<dbReference type="Pfam" id="PF01346">
    <property type="entry name" value="FKBP_N"/>
    <property type="match status" value="1"/>
</dbReference>
<evidence type="ECO:0000259" key="7">
    <source>
        <dbReference type="PROSITE" id="PS50059"/>
    </source>
</evidence>
<reference evidence="8 9" key="1">
    <citation type="submission" date="2017-03" db="EMBL/GenBank/DDBJ databases">
        <title>Lifting the veil on microbial sulfur biogeochemistry in mining wastewaters.</title>
        <authorList>
            <person name="Kantor R.S."/>
            <person name="Colenbrander Nelson T."/>
            <person name="Marshall S."/>
            <person name="Bennett D."/>
            <person name="Apte S."/>
            <person name="Camacho D."/>
            <person name="Thomas B.C."/>
            <person name="Warren L.A."/>
            <person name="Banfield J.F."/>
        </authorList>
    </citation>
    <scope>NUCLEOTIDE SEQUENCE [LARGE SCALE GENOMIC DNA]</scope>
    <source>
        <strain evidence="8">32-67-7</strain>
    </source>
</reference>
<comment type="caution">
    <text evidence="8">The sequence shown here is derived from an EMBL/GenBank/DDBJ whole genome shotgun (WGS) entry which is preliminary data.</text>
</comment>
<dbReference type="SUPFAM" id="SSF54534">
    <property type="entry name" value="FKBP-like"/>
    <property type="match status" value="1"/>
</dbReference>
<evidence type="ECO:0000256" key="3">
    <source>
        <dbReference type="ARBA" id="ARBA00023110"/>
    </source>
</evidence>
<dbReference type="PANTHER" id="PTHR43811">
    <property type="entry name" value="FKBP-TYPE PEPTIDYL-PROLYL CIS-TRANS ISOMERASE FKPA"/>
    <property type="match status" value="1"/>
</dbReference>
<gene>
    <name evidence="8" type="ORF">B7Z12_02925</name>
</gene>
<evidence type="ECO:0000256" key="5">
    <source>
        <dbReference type="PROSITE-ProRule" id="PRU00277"/>
    </source>
</evidence>
<evidence type="ECO:0000313" key="8">
    <source>
        <dbReference type="EMBL" id="OYX05680.1"/>
    </source>
</evidence>
<dbReference type="PROSITE" id="PS51257">
    <property type="entry name" value="PROKAR_LIPOPROTEIN"/>
    <property type="match status" value="1"/>
</dbReference>
<proteinExistence type="inferred from homology"/>
<dbReference type="Gene3D" id="3.10.50.40">
    <property type="match status" value="1"/>
</dbReference>
<dbReference type="EC" id="5.2.1.8" evidence="6"/>
<evidence type="ECO:0000256" key="1">
    <source>
        <dbReference type="ARBA" id="ARBA00000971"/>
    </source>
</evidence>
<dbReference type="InterPro" id="IPR046357">
    <property type="entry name" value="PPIase_dom_sf"/>
</dbReference>
<comment type="catalytic activity">
    <reaction evidence="1 5 6">
        <text>[protein]-peptidylproline (omega=180) = [protein]-peptidylproline (omega=0)</text>
        <dbReference type="Rhea" id="RHEA:16237"/>
        <dbReference type="Rhea" id="RHEA-COMP:10747"/>
        <dbReference type="Rhea" id="RHEA-COMP:10748"/>
        <dbReference type="ChEBI" id="CHEBI:83833"/>
        <dbReference type="ChEBI" id="CHEBI:83834"/>
        <dbReference type="EC" id="5.2.1.8"/>
    </reaction>
</comment>
<evidence type="ECO:0000313" key="9">
    <source>
        <dbReference type="Proteomes" id="UP000215616"/>
    </source>
</evidence>
<evidence type="ECO:0000256" key="2">
    <source>
        <dbReference type="ARBA" id="ARBA00006577"/>
    </source>
</evidence>
<evidence type="ECO:0000256" key="4">
    <source>
        <dbReference type="ARBA" id="ARBA00023235"/>
    </source>
</evidence>